<name>B5GTK6_STRCL</name>
<keyword evidence="6" id="KW-0614">Plasmid</keyword>
<dbReference type="PROSITE" id="PS51683">
    <property type="entry name" value="SAM_OMT_II"/>
    <property type="match status" value="1"/>
</dbReference>
<sequence length="381" mass="41407">MTHSRYDLSASETEPEPDGLDMPALARLVFGHAAFQYLHAACELGLIRLLSRHGALGKDAIGTRLGLGERACDILLLGCASLGIVVREGDRYRLAGLVAALVEAGDWDGIENTVAFEGHIAYEGQADFTASLRANSNVGLRRIPGTGRNLYHRLSENPRLEAVFFRYMRSWSEMANHHLVSHVTELAPTRLLDCGGGDAVNAIALATASPDLTVTILEIPQTARIAERRIVEAGLEERIHVHAGDMHAAEFPGGFDVVLFAHQLVIWTMEENTELLRKAFRALRPGGHVVIFNSMSADRGDGPVVAALDSVYFAVLPEEGGMIYRWQQYDTCLTAAGFGAARRLSGVDTPRPDGRGQALTRPDRSVARARIRSVVHTRTGG</sequence>
<dbReference type="RefSeq" id="WP_003955145.1">
    <property type="nucleotide sequence ID" value="NZ_CM000914.1"/>
</dbReference>
<evidence type="ECO:0000256" key="3">
    <source>
        <dbReference type="ARBA" id="ARBA00022691"/>
    </source>
</evidence>
<dbReference type="GO" id="GO:0008171">
    <property type="term" value="F:O-methyltransferase activity"/>
    <property type="evidence" value="ECO:0007669"/>
    <property type="project" value="InterPro"/>
</dbReference>
<dbReference type="InterPro" id="IPR036388">
    <property type="entry name" value="WH-like_DNA-bd_sf"/>
</dbReference>
<evidence type="ECO:0000256" key="1">
    <source>
        <dbReference type="ARBA" id="ARBA00022603"/>
    </source>
</evidence>
<dbReference type="InterPro" id="IPR016461">
    <property type="entry name" value="COMT-like"/>
</dbReference>
<accession>B5GTK6</accession>
<dbReference type="Gene3D" id="3.40.50.150">
    <property type="entry name" value="Vaccinia Virus protein VP39"/>
    <property type="match status" value="1"/>
</dbReference>
<dbReference type="SUPFAM" id="SSF46785">
    <property type="entry name" value="Winged helix' DNA-binding domain"/>
    <property type="match status" value="1"/>
</dbReference>
<dbReference type="Gene3D" id="1.10.10.10">
    <property type="entry name" value="Winged helix-like DNA-binding domain superfamily/Winged helix DNA-binding domain"/>
    <property type="match status" value="1"/>
</dbReference>
<dbReference type="InterPro" id="IPR029063">
    <property type="entry name" value="SAM-dependent_MTases_sf"/>
</dbReference>
<dbReference type="GeneID" id="93733722"/>
<dbReference type="Proteomes" id="UP000002357">
    <property type="component" value="Plasmid pSCL4"/>
</dbReference>
<evidence type="ECO:0000256" key="2">
    <source>
        <dbReference type="ARBA" id="ARBA00022679"/>
    </source>
</evidence>
<dbReference type="Pfam" id="PF08100">
    <property type="entry name" value="Dimerisation"/>
    <property type="match status" value="1"/>
</dbReference>
<dbReference type="Pfam" id="PF00891">
    <property type="entry name" value="Methyltransf_2"/>
    <property type="match status" value="1"/>
</dbReference>
<dbReference type="eggNOG" id="COG2813">
    <property type="taxonomic scope" value="Bacteria"/>
</dbReference>
<geneLocation type="plasmid" evidence="6 7">
    <name>pSCL4</name>
</geneLocation>
<protein>
    <submittedName>
        <fullName evidence="6">SAM-dependent methyltransferase</fullName>
    </submittedName>
</protein>
<dbReference type="AlphaFoldDB" id="B5GTK6"/>
<keyword evidence="1 6" id="KW-0489">Methyltransferase</keyword>
<evidence type="ECO:0000313" key="7">
    <source>
        <dbReference type="Proteomes" id="UP000002357"/>
    </source>
</evidence>
<keyword evidence="2 6" id="KW-0808">Transferase</keyword>
<dbReference type="EMBL" id="CM000914">
    <property type="protein sequence ID" value="EFG04074.2"/>
    <property type="molecule type" value="Genomic_DNA"/>
</dbReference>
<keyword evidence="7" id="KW-1185">Reference proteome</keyword>
<dbReference type="SUPFAM" id="SSF53335">
    <property type="entry name" value="S-adenosyl-L-methionine-dependent methyltransferases"/>
    <property type="match status" value="1"/>
</dbReference>
<keyword evidence="3" id="KW-0949">S-adenosyl-L-methionine</keyword>
<evidence type="ECO:0000259" key="5">
    <source>
        <dbReference type="Pfam" id="PF08100"/>
    </source>
</evidence>
<dbReference type="InterPro" id="IPR012967">
    <property type="entry name" value="COMT_dimerisation"/>
</dbReference>
<organism evidence="6 7">
    <name type="scientific">Streptomyces clavuligerus</name>
    <dbReference type="NCBI Taxonomy" id="1901"/>
    <lineage>
        <taxon>Bacteria</taxon>
        <taxon>Bacillati</taxon>
        <taxon>Actinomycetota</taxon>
        <taxon>Actinomycetes</taxon>
        <taxon>Kitasatosporales</taxon>
        <taxon>Streptomycetaceae</taxon>
        <taxon>Streptomyces</taxon>
    </lineage>
</organism>
<dbReference type="GO" id="GO:0032259">
    <property type="term" value="P:methylation"/>
    <property type="evidence" value="ECO:0007669"/>
    <property type="project" value="UniProtKB-KW"/>
</dbReference>
<gene>
    <name evidence="6" type="ORF">SCLAV_p0587</name>
</gene>
<dbReference type="PANTHER" id="PTHR11746">
    <property type="entry name" value="O-METHYLTRANSFERASE"/>
    <property type="match status" value="1"/>
</dbReference>
<dbReference type="CDD" id="cd02440">
    <property type="entry name" value="AdoMet_MTases"/>
    <property type="match status" value="1"/>
</dbReference>
<evidence type="ECO:0000313" key="6">
    <source>
        <dbReference type="EMBL" id="EFG04074.2"/>
    </source>
</evidence>
<reference evidence="6 7" key="1">
    <citation type="journal article" date="2010" name="Genome Biol. Evol.">
        <title>The sequence of a 1.8-mb bacterial linear plasmid reveals a rich evolutionary reservoir of secondary metabolic pathways.</title>
        <authorList>
            <person name="Medema M.H."/>
            <person name="Trefzer A."/>
            <person name="Kovalchuk A."/>
            <person name="van den Berg M."/>
            <person name="Mueller U."/>
            <person name="Heijne W."/>
            <person name="Wu L."/>
            <person name="Alam M.T."/>
            <person name="Ronning C.M."/>
            <person name="Nierman W.C."/>
            <person name="Bovenberg R.A.L."/>
            <person name="Breitling R."/>
            <person name="Takano E."/>
        </authorList>
    </citation>
    <scope>NUCLEOTIDE SEQUENCE [LARGE SCALE GENOMIC DNA]</scope>
    <source>
        <strain evidence="7">ATCC 27064 / DSM 738 / JCM 4710 / NBRC 13307 / NCIMB 12785 / NRRL 3585 / VKM Ac-602</strain>
        <plasmid evidence="6">pSCL4</plasmid>
    </source>
</reference>
<evidence type="ECO:0000259" key="4">
    <source>
        <dbReference type="Pfam" id="PF00891"/>
    </source>
</evidence>
<feature type="domain" description="O-methyltransferase dimerisation" evidence="5">
    <location>
        <begin position="27"/>
        <end position="97"/>
    </location>
</feature>
<dbReference type="GO" id="GO:0046983">
    <property type="term" value="F:protein dimerization activity"/>
    <property type="evidence" value="ECO:0007669"/>
    <property type="project" value="InterPro"/>
</dbReference>
<dbReference type="Gene3D" id="1.20.58.1390">
    <property type="match status" value="1"/>
</dbReference>
<dbReference type="InterPro" id="IPR036390">
    <property type="entry name" value="WH_DNA-bd_sf"/>
</dbReference>
<proteinExistence type="predicted"/>
<dbReference type="InterPro" id="IPR001077">
    <property type="entry name" value="COMT_C"/>
</dbReference>
<dbReference type="OrthoDB" id="582216at2"/>
<feature type="domain" description="O-methyltransferase C-terminal" evidence="4">
    <location>
        <begin position="147"/>
        <end position="338"/>
    </location>
</feature>